<dbReference type="EMBL" id="CATOUU010000879">
    <property type="protein sequence ID" value="CAI9956819.1"/>
    <property type="molecule type" value="Genomic_DNA"/>
</dbReference>
<reference evidence="2 3" key="2">
    <citation type="submission" date="2024-07" db="EMBL/GenBank/DDBJ databases">
        <authorList>
            <person name="Akdeniz Z."/>
        </authorList>
    </citation>
    <scope>NUCLEOTIDE SEQUENCE [LARGE SCALE GENOMIC DNA]</scope>
</reference>
<evidence type="ECO:0000313" key="3">
    <source>
        <dbReference type="Proteomes" id="UP001642409"/>
    </source>
</evidence>
<name>A0AA86QCN1_9EUKA</name>
<evidence type="ECO:0000313" key="1">
    <source>
        <dbReference type="EMBL" id="CAI9956819.1"/>
    </source>
</evidence>
<keyword evidence="3" id="KW-1185">Reference proteome</keyword>
<proteinExistence type="predicted"/>
<dbReference type="AlphaFoldDB" id="A0AA86QCN1"/>
<reference evidence="1" key="1">
    <citation type="submission" date="2023-06" db="EMBL/GenBank/DDBJ databases">
        <authorList>
            <person name="Kurt Z."/>
        </authorList>
    </citation>
    <scope>NUCLEOTIDE SEQUENCE</scope>
</reference>
<protein>
    <submittedName>
        <fullName evidence="2">Hypothetical_protein</fullName>
    </submittedName>
</protein>
<comment type="caution">
    <text evidence="1">The sequence shown here is derived from an EMBL/GenBank/DDBJ whole genome shotgun (WGS) entry which is preliminary data.</text>
</comment>
<organism evidence="1">
    <name type="scientific">Hexamita inflata</name>
    <dbReference type="NCBI Taxonomy" id="28002"/>
    <lineage>
        <taxon>Eukaryota</taxon>
        <taxon>Metamonada</taxon>
        <taxon>Diplomonadida</taxon>
        <taxon>Hexamitidae</taxon>
        <taxon>Hexamitinae</taxon>
        <taxon>Hexamita</taxon>
    </lineage>
</organism>
<dbReference type="EMBL" id="CAXDID020000179">
    <property type="protein sequence ID" value="CAL6049452.1"/>
    <property type="molecule type" value="Genomic_DNA"/>
</dbReference>
<dbReference type="Proteomes" id="UP001642409">
    <property type="component" value="Unassembled WGS sequence"/>
</dbReference>
<accession>A0AA86QCN1</accession>
<gene>
    <name evidence="2" type="ORF">HINF_LOCUS43306</name>
    <name evidence="1" type="ORF">HINF_LOCUS44464</name>
</gene>
<evidence type="ECO:0000313" key="2">
    <source>
        <dbReference type="EMBL" id="CAL6049452.1"/>
    </source>
</evidence>
<sequence length="160" mass="18279">MTFNVFDAILSAYKFLTVMFLCCYQELQLINIDLVSLQVHRTVKIQQYFSGCTYIFMIFSSSQSNIFSIFSCYQLIVQRVLCMETMLFHKLLVFTDTLIQCGFRSEVDQPSGLCLQDVSKSLSEPTYKQNITSAGLAFSGGFHSERFCLEFPQAICADEI</sequence>